<dbReference type="PROSITE" id="PS50850">
    <property type="entry name" value="MFS"/>
    <property type="match status" value="1"/>
</dbReference>
<feature type="transmembrane region" description="Helical" evidence="6">
    <location>
        <begin position="556"/>
        <end position="574"/>
    </location>
</feature>
<feature type="transmembrane region" description="Helical" evidence="6">
    <location>
        <begin position="445"/>
        <end position="464"/>
    </location>
</feature>
<feature type="region of interest" description="Disordered" evidence="5">
    <location>
        <begin position="35"/>
        <end position="63"/>
    </location>
</feature>
<feature type="transmembrane region" description="Helical" evidence="6">
    <location>
        <begin position="142"/>
        <end position="162"/>
    </location>
</feature>
<feature type="transmembrane region" description="Helical" evidence="6">
    <location>
        <begin position="230"/>
        <end position="250"/>
    </location>
</feature>
<dbReference type="PANTHER" id="PTHR23501">
    <property type="entry name" value="MAJOR FACILITATOR SUPERFAMILY"/>
    <property type="match status" value="1"/>
</dbReference>
<protein>
    <recommendedName>
        <fullName evidence="7">Major facilitator superfamily (MFS) profile domain-containing protein</fullName>
    </recommendedName>
</protein>
<dbReference type="GO" id="GO:0005886">
    <property type="term" value="C:plasma membrane"/>
    <property type="evidence" value="ECO:0007669"/>
    <property type="project" value="TreeGrafter"/>
</dbReference>
<dbReference type="Proteomes" id="UP000256328">
    <property type="component" value="Unassembled WGS sequence"/>
</dbReference>
<evidence type="ECO:0000256" key="5">
    <source>
        <dbReference type="SAM" id="MobiDB-lite"/>
    </source>
</evidence>
<evidence type="ECO:0000256" key="2">
    <source>
        <dbReference type="ARBA" id="ARBA00022692"/>
    </source>
</evidence>
<feature type="transmembrane region" description="Helical" evidence="6">
    <location>
        <begin position="197"/>
        <end position="218"/>
    </location>
</feature>
<dbReference type="PANTHER" id="PTHR23501:SF87">
    <property type="entry name" value="SIDEROPHORE IRON TRANSPORTER 2"/>
    <property type="match status" value="1"/>
</dbReference>
<evidence type="ECO:0000313" key="8">
    <source>
        <dbReference type="EMBL" id="RDW71847.1"/>
    </source>
</evidence>
<feature type="transmembrane region" description="Helical" evidence="6">
    <location>
        <begin position="69"/>
        <end position="89"/>
    </location>
</feature>
<sequence length="595" mass="63826">MTINDSLDGGRRSTSSLTPFEPSMTIAAASNSTVDVNTPLLSSPSHHPSPSSQPPPSSHSSRTKHARTWLASAPFAWVGILLLALAISLDAQTVQSLQTYALSTFAANGKLGILSSMQNFVTAAARPPIAIIADSYGRFESFLFSITILTIGFVGLALSPGLDTFMFSQFAYATGQVGIQFMETIIVADTSSLPNRALATAMPMTPWMITVFTAAPIVEALVPDHWRLGYGIWAIIVPVSGIPLLLSLYYREKRAARHQRPQTPKSHSPSIPKATFMHFDIIGFLIFTIGLAFILFSAAYATPGSYSTSSIVIGVLGFILLIVFCYYELHVASHPILALDLARDRTVACGCTLAFLLFGGFAIYQPYFYSYLVVSRDASPSIATNLGLVSLFVSVIAGLIASAAVKFTKRYKNIMILGVVIRIVAASLLLFFTTTTSSITNLTTAQFLVGIGTGMGGIIVQVGVQAAVSARDIATACALYATASSIGNFLGDLISSLIWSSMLLSRLEAELPVEAVGNATAIANSIMVAQSYAMGSVEREVINRCYVEVIRTLQGVGLSVFVVALLVCFLMKDIHLDREDPMSREDRIDAESFVE</sequence>
<feature type="transmembrane region" description="Helical" evidence="6">
    <location>
        <begin position="414"/>
        <end position="433"/>
    </location>
</feature>
<evidence type="ECO:0000256" key="3">
    <source>
        <dbReference type="ARBA" id="ARBA00022989"/>
    </source>
</evidence>
<feature type="region of interest" description="Disordered" evidence="5">
    <location>
        <begin position="1"/>
        <end position="22"/>
    </location>
</feature>
<dbReference type="OrthoDB" id="4088837at2759"/>
<proteinExistence type="predicted"/>
<dbReference type="InterPro" id="IPR036259">
    <property type="entry name" value="MFS_trans_sf"/>
</dbReference>
<evidence type="ECO:0000313" key="9">
    <source>
        <dbReference type="Proteomes" id="UP000256328"/>
    </source>
</evidence>
<dbReference type="AlphaFoldDB" id="A0A3D8RCR6"/>
<keyword evidence="2 6" id="KW-0812">Transmembrane</keyword>
<keyword evidence="4 6" id="KW-0472">Membrane</keyword>
<dbReference type="Gene3D" id="1.20.1250.20">
    <property type="entry name" value="MFS general substrate transporter like domains"/>
    <property type="match status" value="2"/>
</dbReference>
<accession>A0A3D8RCR6</accession>
<feature type="domain" description="Major facilitator superfamily (MFS) profile" evidence="7">
    <location>
        <begin position="76"/>
        <end position="575"/>
    </location>
</feature>
<evidence type="ECO:0000259" key="7">
    <source>
        <dbReference type="PROSITE" id="PS50850"/>
    </source>
</evidence>
<reference evidence="8 9" key="1">
    <citation type="journal article" date="2018" name="IMA Fungus">
        <title>IMA Genome-F 9: Draft genome sequence of Annulohypoxylon stygium, Aspergillus mulundensis, Berkeleyomyces basicola (syn. Thielaviopsis basicola), Ceratocystis smalleyi, two Cercospora beticola strains, Coleophoma cylindrospora, Fusarium fracticaudum, Phialophora cf. hyalina, and Morchella septimelata.</title>
        <authorList>
            <person name="Wingfield B.D."/>
            <person name="Bills G.F."/>
            <person name="Dong Y."/>
            <person name="Huang W."/>
            <person name="Nel W.J."/>
            <person name="Swalarsk-Parry B.S."/>
            <person name="Vaghefi N."/>
            <person name="Wilken P.M."/>
            <person name="An Z."/>
            <person name="de Beer Z.W."/>
            <person name="De Vos L."/>
            <person name="Chen L."/>
            <person name="Duong T.A."/>
            <person name="Gao Y."/>
            <person name="Hammerbacher A."/>
            <person name="Kikkert J.R."/>
            <person name="Li Y."/>
            <person name="Li H."/>
            <person name="Li K."/>
            <person name="Li Q."/>
            <person name="Liu X."/>
            <person name="Ma X."/>
            <person name="Naidoo K."/>
            <person name="Pethybridge S.J."/>
            <person name="Sun J."/>
            <person name="Steenkamp E.T."/>
            <person name="van der Nest M.A."/>
            <person name="van Wyk S."/>
            <person name="Wingfield M.J."/>
            <person name="Xiong C."/>
            <person name="Yue Q."/>
            <person name="Zhang X."/>
        </authorList>
    </citation>
    <scope>NUCLEOTIDE SEQUENCE [LARGE SCALE GENOMIC DNA]</scope>
    <source>
        <strain evidence="8 9">BP5796</strain>
    </source>
</reference>
<feature type="transmembrane region" description="Helical" evidence="6">
    <location>
        <begin position="387"/>
        <end position="407"/>
    </location>
</feature>
<dbReference type="GO" id="GO:0022857">
    <property type="term" value="F:transmembrane transporter activity"/>
    <property type="evidence" value="ECO:0007669"/>
    <property type="project" value="InterPro"/>
</dbReference>
<evidence type="ECO:0000256" key="4">
    <source>
        <dbReference type="ARBA" id="ARBA00023136"/>
    </source>
</evidence>
<gene>
    <name evidence="8" type="ORF">BP5796_07881</name>
</gene>
<feature type="transmembrane region" description="Helical" evidence="6">
    <location>
        <begin position="347"/>
        <end position="367"/>
    </location>
</feature>
<keyword evidence="3 6" id="KW-1133">Transmembrane helix</keyword>
<dbReference type="EMBL" id="PDLN01000011">
    <property type="protein sequence ID" value="RDW71847.1"/>
    <property type="molecule type" value="Genomic_DNA"/>
</dbReference>
<comment type="caution">
    <text evidence="8">The sequence shown here is derived from an EMBL/GenBank/DDBJ whole genome shotgun (WGS) entry which is preliminary data.</text>
</comment>
<evidence type="ECO:0000256" key="6">
    <source>
        <dbReference type="SAM" id="Phobius"/>
    </source>
</evidence>
<name>A0A3D8RCR6_9HELO</name>
<feature type="transmembrane region" description="Helical" evidence="6">
    <location>
        <begin position="281"/>
        <end position="300"/>
    </location>
</feature>
<organism evidence="8 9">
    <name type="scientific">Coleophoma crateriformis</name>
    <dbReference type="NCBI Taxonomy" id="565419"/>
    <lineage>
        <taxon>Eukaryota</taxon>
        <taxon>Fungi</taxon>
        <taxon>Dikarya</taxon>
        <taxon>Ascomycota</taxon>
        <taxon>Pezizomycotina</taxon>
        <taxon>Leotiomycetes</taxon>
        <taxon>Helotiales</taxon>
        <taxon>Dermateaceae</taxon>
        <taxon>Coleophoma</taxon>
    </lineage>
</organism>
<dbReference type="InterPro" id="IPR020846">
    <property type="entry name" value="MFS_dom"/>
</dbReference>
<keyword evidence="9" id="KW-1185">Reference proteome</keyword>
<feature type="transmembrane region" description="Helical" evidence="6">
    <location>
        <begin position="306"/>
        <end position="327"/>
    </location>
</feature>
<dbReference type="InterPro" id="IPR011701">
    <property type="entry name" value="MFS"/>
</dbReference>
<comment type="subcellular location">
    <subcellularLocation>
        <location evidence="1">Membrane</location>
        <topology evidence="1">Multi-pass membrane protein</topology>
    </subcellularLocation>
</comment>
<evidence type="ECO:0000256" key="1">
    <source>
        <dbReference type="ARBA" id="ARBA00004141"/>
    </source>
</evidence>
<dbReference type="Pfam" id="PF07690">
    <property type="entry name" value="MFS_1"/>
    <property type="match status" value="1"/>
</dbReference>
<dbReference type="SUPFAM" id="SSF103473">
    <property type="entry name" value="MFS general substrate transporter"/>
    <property type="match status" value="1"/>
</dbReference>